<evidence type="ECO:0000313" key="6">
    <source>
        <dbReference type="EMBL" id="CAG7706157.1"/>
    </source>
</evidence>
<evidence type="ECO:0000256" key="1">
    <source>
        <dbReference type="ARBA" id="ARBA00007197"/>
    </source>
</evidence>
<dbReference type="EMBL" id="CAJVCH010029173">
    <property type="protein sequence ID" value="CAG7706157.1"/>
    <property type="molecule type" value="Genomic_DNA"/>
</dbReference>
<comment type="caution">
    <text evidence="6">The sequence shown here is derived from an EMBL/GenBank/DDBJ whole genome shotgun (WGS) entry which is preliminary data.</text>
</comment>
<dbReference type="InterPro" id="IPR008932">
    <property type="entry name" value="Ribosomal_bL12_oligo"/>
</dbReference>
<feature type="domain" description="Large ribosomal subunit protein bL12 oligomerization" evidence="5">
    <location>
        <begin position="62"/>
        <end position="112"/>
    </location>
</feature>
<feature type="domain" description="Large ribosomal subunit protein bL12 C-terminal" evidence="4">
    <location>
        <begin position="128"/>
        <end position="195"/>
    </location>
</feature>
<sequence length="196" mass="21274">MNSVWKLSSSVGAGLVRSIGKSKQRSYLVSRMLYSTESKPQDSPISVSTPLGQDKVYDPKLARIVDEISKLTLLEVADLNELLKKTLNIPDTPMMGPMAMGAFNLGAAAAPAAEEEEVAAPKKVQTSFTLKLMKFDDTKKVPLIKEVKNLLEGMNLVQAKKFVESSPTIIKADIDKEEAEKLKAAFEAVGATCEIS</sequence>
<evidence type="ECO:0000259" key="4">
    <source>
        <dbReference type="Pfam" id="PF00542"/>
    </source>
</evidence>
<accession>A0A8J2J7A6</accession>
<dbReference type="Proteomes" id="UP000708208">
    <property type="component" value="Unassembled WGS sequence"/>
</dbReference>
<comment type="similarity">
    <text evidence="1">Belongs to the bacterial ribosomal protein bL12 family.</text>
</comment>
<evidence type="ECO:0000256" key="3">
    <source>
        <dbReference type="ARBA" id="ARBA00023274"/>
    </source>
</evidence>
<evidence type="ECO:0000259" key="5">
    <source>
        <dbReference type="Pfam" id="PF16320"/>
    </source>
</evidence>
<keyword evidence="3" id="KW-0687">Ribonucleoprotein</keyword>
<dbReference type="GO" id="GO:0003729">
    <property type="term" value="F:mRNA binding"/>
    <property type="evidence" value="ECO:0007669"/>
    <property type="project" value="TreeGrafter"/>
</dbReference>
<keyword evidence="2" id="KW-0689">Ribosomal protein</keyword>
<dbReference type="PANTHER" id="PTHR45987:SF4">
    <property type="entry name" value="LARGE RIBOSOMAL SUBUNIT PROTEIN BL12M"/>
    <property type="match status" value="1"/>
</dbReference>
<name>A0A8J2J7A6_9HEXA</name>
<evidence type="ECO:0000256" key="2">
    <source>
        <dbReference type="ARBA" id="ARBA00022980"/>
    </source>
</evidence>
<evidence type="ECO:0000313" key="7">
    <source>
        <dbReference type="Proteomes" id="UP000708208"/>
    </source>
</evidence>
<gene>
    <name evidence="6" type="ORF">AFUS01_LOCUS4651</name>
</gene>
<dbReference type="GO" id="GO:0006412">
    <property type="term" value="P:translation"/>
    <property type="evidence" value="ECO:0007669"/>
    <property type="project" value="InterPro"/>
</dbReference>
<organism evidence="6 7">
    <name type="scientific">Allacma fusca</name>
    <dbReference type="NCBI Taxonomy" id="39272"/>
    <lineage>
        <taxon>Eukaryota</taxon>
        <taxon>Metazoa</taxon>
        <taxon>Ecdysozoa</taxon>
        <taxon>Arthropoda</taxon>
        <taxon>Hexapoda</taxon>
        <taxon>Collembola</taxon>
        <taxon>Symphypleona</taxon>
        <taxon>Sminthuridae</taxon>
        <taxon>Allacma</taxon>
    </lineage>
</organism>
<dbReference type="Pfam" id="PF00542">
    <property type="entry name" value="Ribosomal_L12"/>
    <property type="match status" value="1"/>
</dbReference>
<dbReference type="GO" id="GO:0005762">
    <property type="term" value="C:mitochondrial large ribosomal subunit"/>
    <property type="evidence" value="ECO:0007669"/>
    <property type="project" value="TreeGrafter"/>
</dbReference>
<dbReference type="InterPro" id="IPR013823">
    <property type="entry name" value="Ribosomal_bL12_C"/>
</dbReference>
<dbReference type="GO" id="GO:0003735">
    <property type="term" value="F:structural constituent of ribosome"/>
    <property type="evidence" value="ECO:0007669"/>
    <property type="project" value="InterPro"/>
</dbReference>
<evidence type="ECO:0008006" key="8">
    <source>
        <dbReference type="Google" id="ProtNLM"/>
    </source>
</evidence>
<reference evidence="6" key="1">
    <citation type="submission" date="2021-06" db="EMBL/GenBank/DDBJ databases">
        <authorList>
            <person name="Hodson N. C."/>
            <person name="Mongue J. A."/>
            <person name="Jaron S. K."/>
        </authorList>
    </citation>
    <scope>NUCLEOTIDE SEQUENCE</scope>
</reference>
<dbReference type="Pfam" id="PF16320">
    <property type="entry name" value="Ribosomal_L12_N"/>
    <property type="match status" value="1"/>
</dbReference>
<dbReference type="FunFam" id="3.30.1390.10:FF:000001">
    <property type="entry name" value="50S ribosomal protein L7/L12"/>
    <property type="match status" value="1"/>
</dbReference>
<dbReference type="AlphaFoldDB" id="A0A8J2J7A6"/>
<protein>
    <recommendedName>
        <fullName evidence="8">39S ribosomal protein L12, mitochondrial</fullName>
    </recommendedName>
</protein>
<dbReference type="InterPro" id="IPR000206">
    <property type="entry name" value="Ribosomal_bL12"/>
</dbReference>
<dbReference type="OrthoDB" id="250175at2759"/>
<dbReference type="PANTHER" id="PTHR45987">
    <property type="entry name" value="39S RIBOSOMAL PROTEIN L12"/>
    <property type="match status" value="1"/>
</dbReference>
<keyword evidence="7" id="KW-1185">Reference proteome</keyword>
<proteinExistence type="inferred from homology"/>